<name>A0A9C5YVU0_9MUSC</name>
<feature type="domain" description="DUF4771" evidence="3">
    <location>
        <begin position="599"/>
        <end position="754"/>
    </location>
</feature>
<feature type="coiled-coil region" evidence="1">
    <location>
        <begin position="322"/>
        <end position="360"/>
    </location>
</feature>
<keyword evidence="4" id="KW-1185">Reference proteome</keyword>
<evidence type="ECO:0000313" key="4">
    <source>
        <dbReference type="Proteomes" id="UP000092443"/>
    </source>
</evidence>
<dbReference type="Pfam" id="PF15995">
    <property type="entry name" value="DUF4771"/>
    <property type="match status" value="1"/>
</dbReference>
<gene>
    <name evidence="5" type="primary">LOC119636259</name>
</gene>
<dbReference type="PANTHER" id="PTHR41967">
    <property type="entry name" value="FI19406P1-RELATED"/>
    <property type="match status" value="1"/>
</dbReference>
<keyword evidence="1" id="KW-0175">Coiled coil</keyword>
<feature type="domain" description="DUF4770" evidence="2">
    <location>
        <begin position="96"/>
        <end position="263"/>
    </location>
</feature>
<proteinExistence type="predicted"/>
<reference evidence="5" key="1">
    <citation type="submission" date="2025-08" db="UniProtKB">
        <authorList>
            <consortium name="RefSeq"/>
        </authorList>
    </citation>
    <scope>IDENTIFICATION</scope>
    <source>
        <tissue evidence="5">Whole body pupa</tissue>
    </source>
</reference>
<evidence type="ECO:0000259" key="3">
    <source>
        <dbReference type="Pfam" id="PF15995"/>
    </source>
</evidence>
<dbReference type="Proteomes" id="UP000092443">
    <property type="component" value="Unplaced"/>
</dbReference>
<dbReference type="AlphaFoldDB" id="A0A9C5YVU0"/>
<protein>
    <submittedName>
        <fullName evidence="5">Uncharacterized protein LOC119636259</fullName>
    </submittedName>
</protein>
<dbReference type="Pfam" id="PF15994">
    <property type="entry name" value="DUF4770"/>
    <property type="match status" value="1"/>
</dbReference>
<dbReference type="KEGG" id="gfs:119636259"/>
<dbReference type="InterPro" id="IPR031935">
    <property type="entry name" value="DUF4770"/>
</dbReference>
<dbReference type="InterPro" id="IPR031936">
    <property type="entry name" value="DUF4771"/>
</dbReference>
<evidence type="ECO:0000256" key="1">
    <source>
        <dbReference type="SAM" id="Coils"/>
    </source>
</evidence>
<evidence type="ECO:0000259" key="2">
    <source>
        <dbReference type="Pfam" id="PF15994"/>
    </source>
</evidence>
<evidence type="ECO:0000313" key="5">
    <source>
        <dbReference type="RefSeq" id="XP_037887488.1"/>
    </source>
</evidence>
<organism evidence="4 5">
    <name type="scientific">Glossina fuscipes</name>
    <dbReference type="NCBI Taxonomy" id="7396"/>
    <lineage>
        <taxon>Eukaryota</taxon>
        <taxon>Metazoa</taxon>
        <taxon>Ecdysozoa</taxon>
        <taxon>Arthropoda</taxon>
        <taxon>Hexapoda</taxon>
        <taxon>Insecta</taxon>
        <taxon>Pterygota</taxon>
        <taxon>Neoptera</taxon>
        <taxon>Endopterygota</taxon>
        <taxon>Diptera</taxon>
        <taxon>Brachycera</taxon>
        <taxon>Muscomorpha</taxon>
        <taxon>Hippoboscoidea</taxon>
        <taxon>Glossinidae</taxon>
        <taxon>Glossina</taxon>
    </lineage>
</organism>
<dbReference type="PANTHER" id="PTHR41967:SF6">
    <property type="entry name" value="FI19406P1-RELATED"/>
    <property type="match status" value="1"/>
</dbReference>
<accession>A0A9C5YVU0</accession>
<dbReference type="GeneID" id="119636259"/>
<dbReference type="RefSeq" id="XP_037887488.1">
    <property type="nucleotide sequence ID" value="XM_038031560.1"/>
</dbReference>
<sequence length="779" mass="91602">MANNNDVNTKQSVMLSEKFKKKWNKKDMGESISFTKEKADDVLREQERIAEFLSAKDVAPWFRGTSVFHLEGANRLFNAIRDDTEQSTSHRVRACLNLLGLDPIISSKEIKFLMRLSRGNDLAFLWFLMELHYHTPKPHFSVNEQLICSAICHLDMITTLRELDKILPDYHKIKRRKASSRSERPKSISVYTNKMKTKKKYILPYFEKLRKPKLYGKPLVLKLPNFSVDVNIYKPYTDPNYVVPNESNRWYANYQFQTSKRIANRIIRDEIGAMFKDLEGAKLKASQIHVICDYHKTLKGIEEKMHHELQVKLRDKCLLKYFGSLKKAEERAEAMKKRLEEEIEKQMDIFRKEARTIRKQMTLKTLTSECELIDVVLGEEGVEICKKTDEEIKSAKKKCEIAPDKCNKDNADEPKKSSFVAKQAHIKGVTDDADAMSILSKEQLINVENLHPRISARSSRGSVRRVSHVSNLSNFASTYIRPYDYGHICVTPTESQTFFQAPTNHKPFTFDYRKIFEFKDKSSADDMKMKNVFLEALDEDISNLTALQKAKMNVLESAKKCANKIWLDAVKERLEKDAEELLYRQGLGKPLVQYPNNAYYDPRDKVLMEKMLFDAFEYLRKNPKFVWAQLPEAHKVPMLREWIARRYGKVYTNKERWRSYRVSLKIFQALYTLDMSLPPPTAAQLGRNMFLSYNCRDYIDKKGQAIKNDYDRRLNENIMEQSRVFWFAMQGHLCSGGPPRNTFFAYMPSRYRDIQRFRLWKSNEYRNYKRAYEKRRINK</sequence>